<sequence>MFSGRLIRNGDGTADFYAGTSDAEAQKLTIVDPFTKYERQG</sequence>
<gene>
    <name evidence="1" type="ORF">B4109_2782</name>
</gene>
<organism evidence="1 2">
    <name type="scientific">Geobacillus stearothermophilus</name>
    <name type="common">Bacillus stearothermophilus</name>
    <dbReference type="NCBI Taxonomy" id="1422"/>
    <lineage>
        <taxon>Bacteria</taxon>
        <taxon>Bacillati</taxon>
        <taxon>Bacillota</taxon>
        <taxon>Bacilli</taxon>
        <taxon>Bacillales</taxon>
        <taxon>Anoxybacillaceae</taxon>
        <taxon>Geobacillus</taxon>
    </lineage>
</organism>
<evidence type="ECO:0000313" key="2">
    <source>
        <dbReference type="Proteomes" id="UP000075424"/>
    </source>
</evidence>
<dbReference type="PATRIC" id="fig|1422.18.peg.3041"/>
<accession>A0A150MSB8</accession>
<dbReference type="Pfam" id="PF08950">
    <property type="entry name" value="DUF1861"/>
    <property type="match status" value="1"/>
</dbReference>
<reference evidence="1 2" key="1">
    <citation type="submission" date="2016-01" db="EMBL/GenBank/DDBJ databases">
        <title>Draft Genome Sequences of Seven Thermophilic Sporeformers Isolated from Foods.</title>
        <authorList>
            <person name="Berendsen E.M."/>
            <person name="Wells-Bennik M.H."/>
            <person name="Krawcyk A.O."/>
            <person name="De Jong A."/>
            <person name="Holsappel S."/>
            <person name="Eijlander R.T."/>
            <person name="Kuipers O.P."/>
        </authorList>
    </citation>
    <scope>NUCLEOTIDE SEQUENCE [LARGE SCALE GENOMIC DNA]</scope>
    <source>
        <strain evidence="1 2">B4109</strain>
    </source>
</reference>
<comment type="caution">
    <text evidence="1">The sequence shown here is derived from an EMBL/GenBank/DDBJ whole genome shotgun (WGS) entry which is preliminary data.</text>
</comment>
<dbReference type="AlphaFoldDB" id="A0A150MSB8"/>
<dbReference type="InterPro" id="IPR023296">
    <property type="entry name" value="Glyco_hydro_beta-prop_sf"/>
</dbReference>
<protein>
    <submittedName>
        <fullName evidence="1">Uncharacterized protein</fullName>
    </submittedName>
</protein>
<dbReference type="EMBL" id="LQYV01000054">
    <property type="protein sequence ID" value="KYD27357.1"/>
    <property type="molecule type" value="Genomic_DNA"/>
</dbReference>
<proteinExistence type="predicted"/>
<dbReference type="Gene3D" id="2.115.10.20">
    <property type="entry name" value="Glycosyl hydrolase domain, family 43"/>
    <property type="match status" value="1"/>
</dbReference>
<dbReference type="Proteomes" id="UP000075424">
    <property type="component" value="Unassembled WGS sequence"/>
</dbReference>
<name>A0A150MSB8_GEOSE</name>
<evidence type="ECO:0000313" key="1">
    <source>
        <dbReference type="EMBL" id="KYD27357.1"/>
    </source>
</evidence>
<dbReference type="InterPro" id="IPR015045">
    <property type="entry name" value="MPT-1-like_LmxM"/>
</dbReference>